<protein>
    <submittedName>
        <fullName evidence="4">Uncharacterized protein</fullName>
    </submittedName>
</protein>
<feature type="transmembrane region" description="Helical" evidence="3">
    <location>
        <begin position="253"/>
        <end position="275"/>
    </location>
</feature>
<feature type="compositionally biased region" description="Polar residues" evidence="2">
    <location>
        <begin position="544"/>
        <end position="558"/>
    </location>
</feature>
<keyword evidence="3" id="KW-0812">Transmembrane</keyword>
<keyword evidence="3" id="KW-1133">Transmembrane helix</keyword>
<keyword evidence="1" id="KW-0175">Coiled coil</keyword>
<evidence type="ECO:0000256" key="1">
    <source>
        <dbReference type="SAM" id="Coils"/>
    </source>
</evidence>
<keyword evidence="3" id="KW-0472">Membrane</keyword>
<feature type="region of interest" description="Disordered" evidence="2">
    <location>
        <begin position="283"/>
        <end position="309"/>
    </location>
</feature>
<dbReference type="OrthoDB" id="5241722at2759"/>
<sequence>MHFDPSLEEALSLVNSFIENYVDPLLESSTPEGLQQAAPLATRVQDFRSLITAAPELRLRNAIPEPQADCQQASQEIQQASQQASQQIQQASQQASQSIQQASQQASQAAQQASQSASQAIQQFSNSASQSIAAASRSVSSAISSASAAIASAQSSAAQAISQANQSMMSAQASASSVQAGASSAILQAGAAVAAATGSAAAAGSSFLAAAAKATESAQVSVAAISAAAASQVSQASQQVTASQTAAVTATQAALAIVGSIIASTLITILIYFLVIRHKRKARRVSREQRSSPKRNYFADPKFPPSAQNAPTIAASQSNYAPTRNGPISTSPTSFSLFATASGAKSSGPRDSLVKTTTVPWNPSKPPEAPTLKAWLKVQDGVSPFGPINLPTDSKSTAPLGGQLKSPLRSIDATALKSPRLVSKIPVATNSPGFPSYVGNKTTITTVPKSPLTLPTSPKKPDTLPQHSMPGPSYRESKASVWTDDVPYQSPSPPLQSPPKEKKIRGTPAPKSVEKDYGMTIPSPRAPVRTTAEWFAAREAVKSQDFSSEPSAYTSTANIGIGMKDKPWRPSTGLPRNPRSGSGLPRLGQRNVRSIEGDVQGLNRFLAPGDRMSQNSRFGSDRSERSQPTPGVGKAM</sequence>
<feature type="region of interest" description="Disordered" evidence="2">
    <location>
        <begin position="540"/>
        <end position="636"/>
    </location>
</feature>
<evidence type="ECO:0000313" key="4">
    <source>
        <dbReference type="EMBL" id="PMD40514.1"/>
    </source>
</evidence>
<evidence type="ECO:0000313" key="5">
    <source>
        <dbReference type="Proteomes" id="UP000235786"/>
    </source>
</evidence>
<dbReference type="AlphaFoldDB" id="A0A2J6RPS2"/>
<proteinExistence type="predicted"/>
<feature type="coiled-coil region" evidence="1">
    <location>
        <begin position="70"/>
        <end position="112"/>
    </location>
</feature>
<reference evidence="4 5" key="1">
    <citation type="submission" date="2016-04" db="EMBL/GenBank/DDBJ databases">
        <title>A degradative enzymes factory behind the ericoid mycorrhizal symbiosis.</title>
        <authorList>
            <consortium name="DOE Joint Genome Institute"/>
            <person name="Martino E."/>
            <person name="Morin E."/>
            <person name="Grelet G."/>
            <person name="Kuo A."/>
            <person name="Kohler A."/>
            <person name="Daghino S."/>
            <person name="Barry K."/>
            <person name="Choi C."/>
            <person name="Cichocki N."/>
            <person name="Clum A."/>
            <person name="Copeland A."/>
            <person name="Hainaut M."/>
            <person name="Haridas S."/>
            <person name="Labutti K."/>
            <person name="Lindquist E."/>
            <person name="Lipzen A."/>
            <person name="Khouja H.-R."/>
            <person name="Murat C."/>
            <person name="Ohm R."/>
            <person name="Olson A."/>
            <person name="Spatafora J."/>
            <person name="Veneault-Fourrey C."/>
            <person name="Henrissat B."/>
            <person name="Grigoriev I."/>
            <person name="Martin F."/>
            <person name="Perotto S."/>
        </authorList>
    </citation>
    <scope>NUCLEOTIDE SEQUENCE [LARGE SCALE GENOMIC DNA]</scope>
    <source>
        <strain evidence="4 5">F</strain>
    </source>
</reference>
<organism evidence="4 5">
    <name type="scientific">Hyaloscypha variabilis (strain UAMH 11265 / GT02V1 / F)</name>
    <name type="common">Meliniomyces variabilis</name>
    <dbReference type="NCBI Taxonomy" id="1149755"/>
    <lineage>
        <taxon>Eukaryota</taxon>
        <taxon>Fungi</taxon>
        <taxon>Dikarya</taxon>
        <taxon>Ascomycota</taxon>
        <taxon>Pezizomycotina</taxon>
        <taxon>Leotiomycetes</taxon>
        <taxon>Helotiales</taxon>
        <taxon>Hyaloscyphaceae</taxon>
        <taxon>Hyaloscypha</taxon>
        <taxon>Hyaloscypha variabilis</taxon>
    </lineage>
</organism>
<evidence type="ECO:0000256" key="3">
    <source>
        <dbReference type="SAM" id="Phobius"/>
    </source>
</evidence>
<dbReference type="Proteomes" id="UP000235786">
    <property type="component" value="Unassembled WGS sequence"/>
</dbReference>
<dbReference type="EMBL" id="KZ613945">
    <property type="protein sequence ID" value="PMD40514.1"/>
    <property type="molecule type" value="Genomic_DNA"/>
</dbReference>
<name>A0A2J6RPS2_HYAVF</name>
<feature type="region of interest" description="Disordered" evidence="2">
    <location>
        <begin position="445"/>
        <end position="525"/>
    </location>
</feature>
<keyword evidence="5" id="KW-1185">Reference proteome</keyword>
<accession>A0A2J6RPS2</accession>
<feature type="compositionally biased region" description="Polar residues" evidence="2">
    <location>
        <begin position="445"/>
        <end position="456"/>
    </location>
</feature>
<gene>
    <name evidence="4" type="ORF">L207DRAFT_582707</name>
</gene>
<evidence type="ECO:0000256" key="2">
    <source>
        <dbReference type="SAM" id="MobiDB-lite"/>
    </source>
</evidence>